<dbReference type="InterPro" id="IPR005158">
    <property type="entry name" value="BTAD"/>
</dbReference>
<organism evidence="2 3">
    <name type="scientific">Mesobacillus boroniphilus JCM 21738</name>
    <dbReference type="NCBI Taxonomy" id="1294265"/>
    <lineage>
        <taxon>Bacteria</taxon>
        <taxon>Bacillati</taxon>
        <taxon>Bacillota</taxon>
        <taxon>Bacilli</taxon>
        <taxon>Bacillales</taxon>
        <taxon>Bacillaceae</taxon>
        <taxon>Mesobacillus</taxon>
    </lineage>
</organism>
<proteinExistence type="predicted"/>
<accession>W4RS09</accession>
<dbReference type="eggNOG" id="COG3629">
    <property type="taxonomic scope" value="Bacteria"/>
</dbReference>
<dbReference type="PANTHER" id="PTHR35807:SF2">
    <property type="entry name" value="TRANSCRIPTIONAL ACTIVATOR DOMAIN"/>
    <property type="match status" value="1"/>
</dbReference>
<dbReference type="SUPFAM" id="SSF48452">
    <property type="entry name" value="TPR-like"/>
    <property type="match status" value="1"/>
</dbReference>
<evidence type="ECO:0000313" key="3">
    <source>
        <dbReference type="Proteomes" id="UP000018949"/>
    </source>
</evidence>
<gene>
    <name evidence="2" type="ORF">JCM21738_3820</name>
</gene>
<protein>
    <submittedName>
        <fullName evidence="2">Transcriptional regulator</fullName>
    </submittedName>
</protein>
<evidence type="ECO:0000259" key="1">
    <source>
        <dbReference type="SMART" id="SM01043"/>
    </source>
</evidence>
<dbReference type="InterPro" id="IPR051677">
    <property type="entry name" value="AfsR-DnrI-RedD_regulator"/>
</dbReference>
<dbReference type="RefSeq" id="WP_243463036.1">
    <property type="nucleotide sequence ID" value="NZ_BAUW01000057.1"/>
</dbReference>
<evidence type="ECO:0000313" key="2">
    <source>
        <dbReference type="EMBL" id="GAE46892.1"/>
    </source>
</evidence>
<dbReference type="Proteomes" id="UP000018949">
    <property type="component" value="Unassembled WGS sequence"/>
</dbReference>
<dbReference type="InterPro" id="IPR011990">
    <property type="entry name" value="TPR-like_helical_dom_sf"/>
</dbReference>
<dbReference type="SMART" id="SM01043">
    <property type="entry name" value="BTAD"/>
    <property type="match status" value="1"/>
</dbReference>
<keyword evidence="3" id="KW-1185">Reference proteome</keyword>
<dbReference type="Pfam" id="PF03704">
    <property type="entry name" value="BTAD"/>
    <property type="match status" value="1"/>
</dbReference>
<dbReference type="PANTHER" id="PTHR35807">
    <property type="entry name" value="TRANSCRIPTIONAL REGULATOR REDD-RELATED"/>
    <property type="match status" value="1"/>
</dbReference>
<name>W4RS09_9BACI</name>
<dbReference type="Gene3D" id="1.25.40.10">
    <property type="entry name" value="Tetratricopeptide repeat domain"/>
    <property type="match status" value="1"/>
</dbReference>
<sequence>MNLYNGDYLPERRYEDWCLNERERLLVYFLRSAEKLAQLNVRRENYDSAIHWCQKILHRDRTWEEAYRLLMFCYYRKNNRPQAIRWYKKCSEVLEEELGVTPLEPTKHMYEMIIEGHNQ</sequence>
<dbReference type="AlphaFoldDB" id="W4RS09"/>
<reference evidence="2 3" key="1">
    <citation type="submission" date="2013-12" db="EMBL/GenBank/DDBJ databases">
        <title>NBRP : Genome information of microbial organism related human and environment.</title>
        <authorList>
            <person name="Hattori M."/>
            <person name="Oshima K."/>
            <person name="Inaba H."/>
            <person name="Suda W."/>
            <person name="Sakamoto M."/>
            <person name="Iino T."/>
            <person name="Kitahara M."/>
            <person name="Oshida Y."/>
            <person name="Iida T."/>
            <person name="Kudo T."/>
            <person name="Itoh T."/>
            <person name="Ahmed I."/>
            <person name="Ohkuma M."/>
        </authorList>
    </citation>
    <scope>NUCLEOTIDE SEQUENCE [LARGE SCALE GENOMIC DNA]</scope>
    <source>
        <strain evidence="2 3">JCM 21738</strain>
    </source>
</reference>
<feature type="domain" description="Bacterial transcriptional activator" evidence="1">
    <location>
        <begin position="3"/>
        <end position="114"/>
    </location>
</feature>
<comment type="caution">
    <text evidence="2">The sequence shown here is derived from an EMBL/GenBank/DDBJ whole genome shotgun (WGS) entry which is preliminary data.</text>
</comment>
<dbReference type="EMBL" id="BAUW01000057">
    <property type="protein sequence ID" value="GAE46892.1"/>
    <property type="molecule type" value="Genomic_DNA"/>
</dbReference>